<dbReference type="InterPro" id="IPR052061">
    <property type="entry name" value="PTE-AB_protein"/>
</dbReference>
<dbReference type="Gene3D" id="3.10.129.10">
    <property type="entry name" value="Hotdog Thioesterase"/>
    <property type="match status" value="1"/>
</dbReference>
<sequence length="197" mass="22018">MTTLKSRHLFGDVRHEQTKSQFSSTPWALKLFDDPTLRPFTSSSRVPPESSSSTRETFVSRTLSTPDTISAWQSFVKLPTSSKPAEVLYLLKLGSGLNGHHNLAHGGFVSVVMDDVIGNAVDFERPEDKSTMTAYLKVDYRRPVKTPGVLLARGWLERKEGRKMWGRGTIEDSEGNVLADGEALFIVVEPLWPKEKL</sequence>
<dbReference type="EMBL" id="KZ613521">
    <property type="protein sequence ID" value="PMD14501.1"/>
    <property type="molecule type" value="Genomic_DNA"/>
</dbReference>
<feature type="domain" description="Thioesterase" evidence="2">
    <location>
        <begin position="102"/>
        <end position="178"/>
    </location>
</feature>
<keyword evidence="4" id="KW-1185">Reference proteome</keyword>
<dbReference type="AlphaFoldDB" id="A0A2J6PKC5"/>
<feature type="region of interest" description="Disordered" evidence="1">
    <location>
        <begin position="40"/>
        <end position="59"/>
    </location>
</feature>
<dbReference type="InterPro" id="IPR006683">
    <property type="entry name" value="Thioestr_dom"/>
</dbReference>
<evidence type="ECO:0000313" key="4">
    <source>
        <dbReference type="Proteomes" id="UP000235672"/>
    </source>
</evidence>
<dbReference type="OrthoDB" id="506431at2759"/>
<evidence type="ECO:0000259" key="2">
    <source>
        <dbReference type="Pfam" id="PF03061"/>
    </source>
</evidence>
<name>A0A2J6PKC5_9HELO</name>
<dbReference type="Proteomes" id="UP000235672">
    <property type="component" value="Unassembled WGS sequence"/>
</dbReference>
<dbReference type="PANTHER" id="PTHR47260:SF3">
    <property type="entry name" value="THIOESTERASE FAMILY PROTEIN (AFU_ORTHOLOGUE AFUA_7G03960)"/>
    <property type="match status" value="1"/>
</dbReference>
<feature type="compositionally biased region" description="Low complexity" evidence="1">
    <location>
        <begin position="41"/>
        <end position="56"/>
    </location>
</feature>
<protein>
    <recommendedName>
        <fullName evidence="2">Thioesterase domain-containing protein</fullName>
    </recommendedName>
</protein>
<reference evidence="3 4" key="1">
    <citation type="submission" date="2016-05" db="EMBL/GenBank/DDBJ databases">
        <title>A degradative enzymes factory behind the ericoid mycorrhizal symbiosis.</title>
        <authorList>
            <consortium name="DOE Joint Genome Institute"/>
            <person name="Martino E."/>
            <person name="Morin E."/>
            <person name="Grelet G."/>
            <person name="Kuo A."/>
            <person name="Kohler A."/>
            <person name="Daghino S."/>
            <person name="Barry K."/>
            <person name="Choi C."/>
            <person name="Cichocki N."/>
            <person name="Clum A."/>
            <person name="Copeland A."/>
            <person name="Hainaut M."/>
            <person name="Haridas S."/>
            <person name="Labutti K."/>
            <person name="Lindquist E."/>
            <person name="Lipzen A."/>
            <person name="Khouja H.-R."/>
            <person name="Murat C."/>
            <person name="Ohm R."/>
            <person name="Olson A."/>
            <person name="Spatafora J."/>
            <person name="Veneault-Fourrey C."/>
            <person name="Henrissat B."/>
            <person name="Grigoriev I."/>
            <person name="Martin F."/>
            <person name="Perotto S."/>
        </authorList>
    </citation>
    <scope>NUCLEOTIDE SEQUENCE [LARGE SCALE GENOMIC DNA]</scope>
    <source>
        <strain evidence="3 4">UAMH 7357</strain>
    </source>
</reference>
<evidence type="ECO:0000256" key="1">
    <source>
        <dbReference type="SAM" id="MobiDB-lite"/>
    </source>
</evidence>
<proteinExistence type="predicted"/>
<dbReference type="SUPFAM" id="SSF54637">
    <property type="entry name" value="Thioesterase/thiol ester dehydrase-isomerase"/>
    <property type="match status" value="1"/>
</dbReference>
<dbReference type="InterPro" id="IPR029069">
    <property type="entry name" value="HotDog_dom_sf"/>
</dbReference>
<dbReference type="CDD" id="cd03443">
    <property type="entry name" value="PaaI_thioesterase"/>
    <property type="match status" value="1"/>
</dbReference>
<dbReference type="PANTHER" id="PTHR47260">
    <property type="entry name" value="UPF0644 PROTEIN PB2B4.06"/>
    <property type="match status" value="1"/>
</dbReference>
<dbReference type="Pfam" id="PF03061">
    <property type="entry name" value="4HBT"/>
    <property type="match status" value="1"/>
</dbReference>
<evidence type="ECO:0000313" key="3">
    <source>
        <dbReference type="EMBL" id="PMD14501.1"/>
    </source>
</evidence>
<organism evidence="3 4">
    <name type="scientific">Hyaloscypha hepaticicola</name>
    <dbReference type="NCBI Taxonomy" id="2082293"/>
    <lineage>
        <taxon>Eukaryota</taxon>
        <taxon>Fungi</taxon>
        <taxon>Dikarya</taxon>
        <taxon>Ascomycota</taxon>
        <taxon>Pezizomycotina</taxon>
        <taxon>Leotiomycetes</taxon>
        <taxon>Helotiales</taxon>
        <taxon>Hyaloscyphaceae</taxon>
        <taxon>Hyaloscypha</taxon>
    </lineage>
</organism>
<dbReference type="STRING" id="1745343.A0A2J6PKC5"/>
<accession>A0A2J6PKC5</accession>
<gene>
    <name evidence="3" type="ORF">NA56DRAFT_635854</name>
</gene>